<dbReference type="Proteomes" id="UP001201262">
    <property type="component" value="Unassembled WGS sequence"/>
</dbReference>
<proteinExistence type="predicted"/>
<dbReference type="InterPro" id="IPR012338">
    <property type="entry name" value="Beta-lactam/transpept-like"/>
</dbReference>
<dbReference type="InterPro" id="IPR001466">
    <property type="entry name" value="Beta-lactam-related"/>
</dbReference>
<protein>
    <submittedName>
        <fullName evidence="2">Beta-lactamase family protein</fullName>
    </submittedName>
</protein>
<dbReference type="EMBL" id="JAJTJA010000003">
    <property type="protein sequence ID" value="KAH8702249.1"/>
    <property type="molecule type" value="Genomic_DNA"/>
</dbReference>
<keyword evidence="3" id="KW-1185">Reference proteome</keyword>
<dbReference type="Gene3D" id="3.40.710.10">
    <property type="entry name" value="DD-peptidase/beta-lactamase superfamily"/>
    <property type="match status" value="1"/>
</dbReference>
<feature type="domain" description="Beta-lactamase-related" evidence="1">
    <location>
        <begin position="37"/>
        <end position="409"/>
    </location>
</feature>
<evidence type="ECO:0000313" key="3">
    <source>
        <dbReference type="Proteomes" id="UP001201262"/>
    </source>
</evidence>
<evidence type="ECO:0000259" key="1">
    <source>
        <dbReference type="Pfam" id="PF00144"/>
    </source>
</evidence>
<evidence type="ECO:0000313" key="2">
    <source>
        <dbReference type="EMBL" id="KAH8702249.1"/>
    </source>
</evidence>
<dbReference type="InterPro" id="IPR050789">
    <property type="entry name" value="Diverse_Enzym_Activities"/>
</dbReference>
<dbReference type="RefSeq" id="XP_046075625.1">
    <property type="nucleotide sequence ID" value="XM_046210729.1"/>
</dbReference>
<sequence length="438" mass="47869">MTLTTNRREKATLSPATISTLRSCLDSQTSGANPSIAGISYCAVDRNGDFVFSHCSGTIGLGIPRPVTLDTVYWLASCTKLITGIACMQLAEQGKILLDDVDFVEGLSSELRDVKVLVERENGSFELVPKERGITMRMLLTHTSGFGYAFDSAKLRKWAGPVGLDDFGSKDECLYRPLLHQPGTAFEYGVGVDWAGVLVERVTNMSLEQYCQEYIFKPIGIKNISFSPNSDMKSRLAYMHQRESSGTLRLSDHLYRAPLLQGSTAEATEGFCMGGCGCFGTITEYCQIIAAILNDGTSPKTHAQILRPETITEMFTDQIPNLPRYVNEYSDSAKPWLANPCGGPPIHNSNGNVEDDKTEGWGLTFSLSHTTSPIGRAASSASWEGLPNIFWFADRENGVGGIIAAQILPYGDSKVLQCSAEIEKLIYSELKKRVDPAP</sequence>
<dbReference type="PANTHER" id="PTHR43283:SF3">
    <property type="entry name" value="BETA-LACTAMASE FAMILY PROTEIN (AFU_ORTHOLOGUE AFUA_5G07500)"/>
    <property type="match status" value="1"/>
</dbReference>
<dbReference type="Pfam" id="PF00144">
    <property type="entry name" value="Beta-lactamase"/>
    <property type="match status" value="1"/>
</dbReference>
<dbReference type="PANTHER" id="PTHR43283">
    <property type="entry name" value="BETA-LACTAMASE-RELATED"/>
    <property type="match status" value="1"/>
</dbReference>
<name>A0AAD4KXD2_9EURO</name>
<comment type="caution">
    <text evidence="2">The sequence shown here is derived from an EMBL/GenBank/DDBJ whole genome shotgun (WGS) entry which is preliminary data.</text>
</comment>
<dbReference type="AlphaFoldDB" id="A0AAD4KXD2"/>
<dbReference type="SUPFAM" id="SSF56601">
    <property type="entry name" value="beta-lactamase/transpeptidase-like"/>
    <property type="match status" value="1"/>
</dbReference>
<organism evidence="2 3">
    <name type="scientific">Talaromyces proteolyticus</name>
    <dbReference type="NCBI Taxonomy" id="1131652"/>
    <lineage>
        <taxon>Eukaryota</taxon>
        <taxon>Fungi</taxon>
        <taxon>Dikarya</taxon>
        <taxon>Ascomycota</taxon>
        <taxon>Pezizomycotina</taxon>
        <taxon>Eurotiomycetes</taxon>
        <taxon>Eurotiomycetidae</taxon>
        <taxon>Eurotiales</taxon>
        <taxon>Trichocomaceae</taxon>
        <taxon>Talaromyces</taxon>
        <taxon>Talaromyces sect. Bacilispori</taxon>
    </lineage>
</organism>
<reference evidence="2" key="1">
    <citation type="submission" date="2021-12" db="EMBL/GenBank/DDBJ databases">
        <title>Convergent genome expansion in fungi linked to evolution of root-endophyte symbiosis.</title>
        <authorList>
            <consortium name="DOE Joint Genome Institute"/>
            <person name="Ke Y.-H."/>
            <person name="Bonito G."/>
            <person name="Liao H.-L."/>
            <person name="Looney B."/>
            <person name="Rojas-Flechas A."/>
            <person name="Nash J."/>
            <person name="Hameed K."/>
            <person name="Schadt C."/>
            <person name="Martin F."/>
            <person name="Crous P.W."/>
            <person name="Miettinen O."/>
            <person name="Magnuson J.K."/>
            <person name="Labbe J."/>
            <person name="Jacobson D."/>
            <person name="Doktycz M.J."/>
            <person name="Veneault-Fourrey C."/>
            <person name="Kuo A."/>
            <person name="Mondo S."/>
            <person name="Calhoun S."/>
            <person name="Riley R."/>
            <person name="Ohm R."/>
            <person name="LaButti K."/>
            <person name="Andreopoulos B."/>
            <person name="Pangilinan J."/>
            <person name="Nolan M."/>
            <person name="Tritt A."/>
            <person name="Clum A."/>
            <person name="Lipzen A."/>
            <person name="Daum C."/>
            <person name="Barry K."/>
            <person name="Grigoriev I.V."/>
            <person name="Vilgalys R."/>
        </authorList>
    </citation>
    <scope>NUCLEOTIDE SEQUENCE</scope>
    <source>
        <strain evidence="2">PMI_201</strain>
    </source>
</reference>
<gene>
    <name evidence="2" type="ORF">BGW36DRAFT_290056</name>
</gene>
<dbReference type="GeneID" id="70241016"/>
<accession>A0AAD4KXD2</accession>